<protein>
    <submittedName>
        <fullName evidence="4">NUDIX hydrolase</fullName>
    </submittedName>
</protein>
<organism evidence="4 5">
    <name type="scientific">Pseudomonas chlororaphis</name>
    <dbReference type="NCBI Taxonomy" id="587753"/>
    <lineage>
        <taxon>Bacteria</taxon>
        <taxon>Pseudomonadati</taxon>
        <taxon>Pseudomonadota</taxon>
        <taxon>Gammaproteobacteria</taxon>
        <taxon>Pseudomonadales</taxon>
        <taxon>Pseudomonadaceae</taxon>
        <taxon>Pseudomonas</taxon>
    </lineage>
</organism>
<dbReference type="InterPro" id="IPR015797">
    <property type="entry name" value="NUDIX_hydrolase-like_dom_sf"/>
</dbReference>
<dbReference type="PANTHER" id="PTHR43046">
    <property type="entry name" value="GDP-MANNOSE MANNOSYL HYDROLASE"/>
    <property type="match status" value="1"/>
</dbReference>
<evidence type="ECO:0000256" key="2">
    <source>
        <dbReference type="ARBA" id="ARBA00022801"/>
    </source>
</evidence>
<dbReference type="EMBL" id="CP011110">
    <property type="protein sequence ID" value="AKA25303.1"/>
    <property type="molecule type" value="Genomic_DNA"/>
</dbReference>
<evidence type="ECO:0000259" key="3">
    <source>
        <dbReference type="PROSITE" id="PS51462"/>
    </source>
</evidence>
<dbReference type="SUPFAM" id="SSF55811">
    <property type="entry name" value="Nudix"/>
    <property type="match status" value="1"/>
</dbReference>
<dbReference type="InterPro" id="IPR020084">
    <property type="entry name" value="NUDIX_hydrolase_CS"/>
</dbReference>
<evidence type="ECO:0000313" key="5">
    <source>
        <dbReference type="Proteomes" id="UP000032748"/>
    </source>
</evidence>
<feature type="domain" description="Nudix hydrolase" evidence="3">
    <location>
        <begin position="2"/>
        <end position="140"/>
    </location>
</feature>
<gene>
    <name evidence="4" type="ORF">PCL1606_38520</name>
</gene>
<evidence type="ECO:0000256" key="1">
    <source>
        <dbReference type="ARBA" id="ARBA00001946"/>
    </source>
</evidence>
<dbReference type="Pfam" id="PF00293">
    <property type="entry name" value="NUDIX"/>
    <property type="match status" value="1"/>
</dbReference>
<accession>A0A0D5Y1T9</accession>
<dbReference type="PATRIC" id="fig|587753.10.peg.3844"/>
<dbReference type="InterPro" id="IPR000086">
    <property type="entry name" value="NUDIX_hydrolase_dom"/>
</dbReference>
<dbReference type="Gene3D" id="3.90.79.10">
    <property type="entry name" value="Nucleoside Triphosphate Pyrophosphohydrolase"/>
    <property type="match status" value="1"/>
</dbReference>
<dbReference type="OrthoDB" id="7376250at2"/>
<dbReference type="PANTHER" id="PTHR43046:SF14">
    <property type="entry name" value="MUTT_NUDIX FAMILY PROTEIN"/>
    <property type="match status" value="1"/>
</dbReference>
<reference evidence="4 5" key="1">
    <citation type="journal article" date="2015" name="Mol. Plant Microbe Interact.">
        <title>Comparative Genomic Analysis of Pseudomonas chlororaphis PCL1606 Reveals New Insight into Antifungal Compounds Involved in Biocontrol.</title>
        <authorList>
            <person name="Calderon C.E."/>
            <person name="Ramos C."/>
            <person name="de Vicente A."/>
            <person name="Cazorla F.M."/>
        </authorList>
    </citation>
    <scope>NUCLEOTIDE SEQUENCE [LARGE SCALE GENOMIC DNA]</scope>
    <source>
        <strain evidence="4 5">PCL1606</strain>
    </source>
</reference>
<evidence type="ECO:0000313" key="4">
    <source>
        <dbReference type="EMBL" id="AKA25303.1"/>
    </source>
</evidence>
<name>A0A0D5Y1T9_9PSED</name>
<keyword evidence="2 4" id="KW-0378">Hydrolase</keyword>
<dbReference type="PROSITE" id="PS51462">
    <property type="entry name" value="NUDIX"/>
    <property type="match status" value="1"/>
</dbReference>
<proteinExistence type="predicted"/>
<dbReference type="CDD" id="cd04688">
    <property type="entry name" value="NUDIX_Hydrolase"/>
    <property type="match status" value="1"/>
</dbReference>
<sequence>MPTIRAKSVCVFRQGEQLLLAEGFDPGKNEHYLMPVGGGIDFGETAANAARREVLEEIGAEIQDLELLGVLENLFVFDGTPGHEIVFIHEARLVDPRLYAATELEGVETSGHRFKVRWISLQRIREQRLNVYPQGLLGLL</sequence>
<comment type="cofactor">
    <cofactor evidence="1">
        <name>Mg(2+)</name>
        <dbReference type="ChEBI" id="CHEBI:18420"/>
    </cofactor>
</comment>
<dbReference type="Proteomes" id="UP000032748">
    <property type="component" value="Chromosome"/>
</dbReference>
<dbReference type="GO" id="GO:0016787">
    <property type="term" value="F:hydrolase activity"/>
    <property type="evidence" value="ECO:0007669"/>
    <property type="project" value="UniProtKB-KW"/>
</dbReference>
<dbReference type="RefSeq" id="WP_045884172.1">
    <property type="nucleotide sequence ID" value="NZ_CP011110.1"/>
</dbReference>
<dbReference type="PROSITE" id="PS00893">
    <property type="entry name" value="NUDIX_BOX"/>
    <property type="match status" value="1"/>
</dbReference>
<dbReference type="KEGG" id="pcz:PCL1606_38520"/>
<dbReference type="AlphaFoldDB" id="A0A0D5Y1T9"/>